<keyword evidence="1" id="KW-0812">Transmembrane</keyword>
<accession>A0A501PG44</accession>
<feature type="transmembrane region" description="Helical" evidence="1">
    <location>
        <begin position="158"/>
        <end position="175"/>
    </location>
</feature>
<sequence length="409" mass="43738">MSATSPNPWRNYSVVTAAYWGFTLSDGALRMLVLLHFHALGYSPLELATLFLLYEVMGMVTNLIGGWVGSRLGLNFTLYLGLTLQVAALLLLSLLNPAWSVSFSVLYVLLVQGLAGVAKDFTKMSAKSALKLIVPSEEEGGKEGALFKWVALLTGSKNTLKGVGFFLGGFLLSWLGYAPSLYVMAAVLAGVLLACPLVLPRGFGQLKSKVKFAAILSKSRNINILSAARLFLFGARDVWFVVGLPLFLYDIAGFSFTATGTLMAAWVIGYGFVQAGAPAVLRAGSGLRGLSWIVLLAAIPFAMVLLGRTGLDFTVIVLAGLALFGIIFAVNSALHSYLILRYSERDHVALNVGFYYMANAAGRLLGTILSGLAYQWGGLMVCLLVSGAMLLMAALFTLFLPRIPHAQAA</sequence>
<evidence type="ECO:0000313" key="2">
    <source>
        <dbReference type="EMBL" id="TPD58951.1"/>
    </source>
</evidence>
<keyword evidence="1" id="KW-0472">Membrane</keyword>
<feature type="transmembrane region" description="Helical" evidence="1">
    <location>
        <begin position="352"/>
        <end position="372"/>
    </location>
</feature>
<organism evidence="2 3">
    <name type="scientific">Emcibacter nanhaiensis</name>
    <dbReference type="NCBI Taxonomy" id="1505037"/>
    <lineage>
        <taxon>Bacteria</taxon>
        <taxon>Pseudomonadati</taxon>
        <taxon>Pseudomonadota</taxon>
        <taxon>Alphaproteobacteria</taxon>
        <taxon>Emcibacterales</taxon>
        <taxon>Emcibacteraceae</taxon>
        <taxon>Emcibacter</taxon>
    </lineage>
</organism>
<proteinExistence type="predicted"/>
<feature type="transmembrane region" description="Helical" evidence="1">
    <location>
        <begin position="254"/>
        <end position="273"/>
    </location>
</feature>
<comment type="caution">
    <text evidence="2">The sequence shown here is derived from an EMBL/GenBank/DDBJ whole genome shotgun (WGS) entry which is preliminary data.</text>
</comment>
<evidence type="ECO:0000313" key="3">
    <source>
        <dbReference type="Proteomes" id="UP000319148"/>
    </source>
</evidence>
<dbReference type="EMBL" id="VFIY01000016">
    <property type="protein sequence ID" value="TPD58951.1"/>
    <property type="molecule type" value="Genomic_DNA"/>
</dbReference>
<dbReference type="OrthoDB" id="186809at2"/>
<dbReference type="Proteomes" id="UP000319148">
    <property type="component" value="Unassembled WGS sequence"/>
</dbReference>
<dbReference type="NCBIfam" id="NF033734">
    <property type="entry name" value="MFS_ArsJ"/>
    <property type="match status" value="1"/>
</dbReference>
<dbReference type="PANTHER" id="PTHR23547:SF1">
    <property type="entry name" value="MAJOR FACILITATOR SUPERFAMILY MFS_1"/>
    <property type="match status" value="1"/>
</dbReference>
<reference evidence="3" key="1">
    <citation type="submission" date="2019-06" db="EMBL/GenBank/DDBJ databases">
        <title>The complete genome of Emcibacter congregatus ZYLT.</title>
        <authorList>
            <person name="Zhao Z."/>
        </authorList>
    </citation>
    <scope>NUCLEOTIDE SEQUENCE [LARGE SCALE GENOMIC DNA]</scope>
    <source>
        <strain evidence="3">MCCC 1A06723</strain>
    </source>
</reference>
<dbReference type="RefSeq" id="WP_139941528.1">
    <property type="nucleotide sequence ID" value="NZ_JBHSYP010000002.1"/>
</dbReference>
<feature type="transmembrane region" description="Helical" evidence="1">
    <location>
        <begin position="285"/>
        <end position="307"/>
    </location>
</feature>
<gene>
    <name evidence="2" type="primary">arsJ</name>
    <name evidence="2" type="ORF">FIV46_13810</name>
</gene>
<dbReference type="InterPro" id="IPR036259">
    <property type="entry name" value="MFS_trans_sf"/>
</dbReference>
<feature type="transmembrane region" description="Helical" evidence="1">
    <location>
        <begin position="378"/>
        <end position="400"/>
    </location>
</feature>
<dbReference type="Gene3D" id="1.20.1250.20">
    <property type="entry name" value="MFS general substrate transporter like domains"/>
    <property type="match status" value="2"/>
</dbReference>
<feature type="transmembrane region" description="Helical" evidence="1">
    <location>
        <begin position="76"/>
        <end position="95"/>
    </location>
</feature>
<feature type="transmembrane region" description="Helical" evidence="1">
    <location>
        <begin position="224"/>
        <end position="248"/>
    </location>
</feature>
<dbReference type="AlphaFoldDB" id="A0A501PG44"/>
<feature type="transmembrane region" description="Helical" evidence="1">
    <location>
        <begin position="101"/>
        <end position="118"/>
    </location>
</feature>
<feature type="transmembrane region" description="Helical" evidence="1">
    <location>
        <begin position="181"/>
        <end position="203"/>
    </location>
</feature>
<feature type="transmembrane region" description="Helical" evidence="1">
    <location>
        <begin position="313"/>
        <end position="340"/>
    </location>
</feature>
<feature type="transmembrane region" description="Helical" evidence="1">
    <location>
        <begin position="47"/>
        <end position="69"/>
    </location>
</feature>
<evidence type="ECO:0000256" key="1">
    <source>
        <dbReference type="SAM" id="Phobius"/>
    </source>
</evidence>
<keyword evidence="3" id="KW-1185">Reference proteome</keyword>
<feature type="transmembrane region" description="Helical" evidence="1">
    <location>
        <begin position="12"/>
        <end position="35"/>
    </location>
</feature>
<protein>
    <submittedName>
        <fullName evidence="2">Organoarsenical effux MFS transporter ArsJ</fullName>
    </submittedName>
</protein>
<dbReference type="InterPro" id="IPR047769">
    <property type="entry name" value="MFS_ArsJ"/>
</dbReference>
<dbReference type="PANTHER" id="PTHR23547">
    <property type="entry name" value="MAJOR FACILITATOR SUPERFAMILY DOMAIN, GENERAL SUBSTRATE TRANSPORTER"/>
    <property type="match status" value="1"/>
</dbReference>
<name>A0A501PG44_9PROT</name>
<keyword evidence="1" id="KW-1133">Transmembrane helix</keyword>
<dbReference type="SUPFAM" id="SSF103473">
    <property type="entry name" value="MFS general substrate transporter"/>
    <property type="match status" value="1"/>
</dbReference>